<proteinExistence type="predicted"/>
<dbReference type="Pfam" id="PF00908">
    <property type="entry name" value="dTDP_sugar_isom"/>
    <property type="match status" value="1"/>
</dbReference>
<protein>
    <recommendedName>
        <fullName evidence="4">dTDP-4-dehydrorhamnose 3,5-epimerase</fullName>
    </recommendedName>
</protein>
<dbReference type="GO" id="GO:0000271">
    <property type="term" value="P:polysaccharide biosynthetic process"/>
    <property type="evidence" value="ECO:0007669"/>
    <property type="project" value="TreeGrafter"/>
</dbReference>
<sequence>MPQNLPDGVKISDLTKHVDPRGYFMEVFKQKWIEELPLIQWNVVKSKKNALRGMRVHIKHFDYVIIFEGKAVYALKDLRKGSPTEGLVSMVHIEGKHPQSVIIPPGVAHGFYFFKPSIYVYGVTEYYDKEDELGFYFADPDAGITWPASDPILTERDVKLPPLKSIMSQMPAWHASST</sequence>
<dbReference type="InterPro" id="IPR011051">
    <property type="entry name" value="RmlC_Cupin_sf"/>
</dbReference>
<reference evidence="2 3" key="1">
    <citation type="journal article" date="2016" name="Nat. Commun.">
        <title>Thousands of microbial genomes shed light on interconnected biogeochemical processes in an aquifer system.</title>
        <authorList>
            <person name="Anantharaman K."/>
            <person name="Brown C.T."/>
            <person name="Hug L.A."/>
            <person name="Sharon I."/>
            <person name="Castelle C.J."/>
            <person name="Probst A.J."/>
            <person name="Thomas B.C."/>
            <person name="Singh A."/>
            <person name="Wilkins M.J."/>
            <person name="Karaoz U."/>
            <person name="Brodie E.L."/>
            <person name="Williams K.H."/>
            <person name="Hubbard S.S."/>
            <person name="Banfield J.F."/>
        </authorList>
    </citation>
    <scope>NUCLEOTIDE SEQUENCE [LARGE SCALE GENOMIC DNA]</scope>
</reference>
<dbReference type="GO" id="GO:0019305">
    <property type="term" value="P:dTDP-rhamnose biosynthetic process"/>
    <property type="evidence" value="ECO:0007669"/>
    <property type="project" value="TreeGrafter"/>
</dbReference>
<dbReference type="GO" id="GO:0008830">
    <property type="term" value="F:dTDP-4-dehydrorhamnose 3,5-epimerase activity"/>
    <property type="evidence" value="ECO:0007669"/>
    <property type="project" value="InterPro"/>
</dbReference>
<dbReference type="InterPro" id="IPR000888">
    <property type="entry name" value="RmlC-like"/>
</dbReference>
<dbReference type="SUPFAM" id="SSF51182">
    <property type="entry name" value="RmlC-like cupins"/>
    <property type="match status" value="1"/>
</dbReference>
<gene>
    <name evidence="2" type="ORF">A2786_03390</name>
</gene>
<dbReference type="Gene3D" id="2.60.120.10">
    <property type="entry name" value="Jelly Rolls"/>
    <property type="match status" value="1"/>
</dbReference>
<evidence type="ECO:0000313" key="3">
    <source>
        <dbReference type="Proteomes" id="UP000179233"/>
    </source>
</evidence>
<dbReference type="PANTHER" id="PTHR21047">
    <property type="entry name" value="DTDP-6-DEOXY-D-GLUCOSE-3,5 EPIMERASE"/>
    <property type="match status" value="1"/>
</dbReference>
<dbReference type="PANTHER" id="PTHR21047:SF2">
    <property type="entry name" value="THYMIDINE DIPHOSPHO-4-KETO-RHAMNOSE 3,5-EPIMERASE"/>
    <property type="match status" value="1"/>
</dbReference>
<evidence type="ECO:0000256" key="1">
    <source>
        <dbReference type="PIRSR" id="PIRSR600888-3"/>
    </source>
</evidence>
<feature type="site" description="Participates in a stacking interaction with the thymidine ring of dTDP-4-oxo-6-deoxyglucose" evidence="1">
    <location>
        <position position="127"/>
    </location>
</feature>
<dbReference type="GO" id="GO:0005829">
    <property type="term" value="C:cytosol"/>
    <property type="evidence" value="ECO:0007669"/>
    <property type="project" value="TreeGrafter"/>
</dbReference>
<dbReference type="EMBL" id="MHCJ01000003">
    <property type="protein sequence ID" value="OGY18515.1"/>
    <property type="molecule type" value="Genomic_DNA"/>
</dbReference>
<evidence type="ECO:0000313" key="2">
    <source>
        <dbReference type="EMBL" id="OGY18515.1"/>
    </source>
</evidence>
<evidence type="ECO:0008006" key="4">
    <source>
        <dbReference type="Google" id="ProtNLM"/>
    </source>
</evidence>
<name>A0A1G1VSY4_9BACT</name>
<accession>A0A1G1VSY4</accession>
<dbReference type="InterPro" id="IPR014710">
    <property type="entry name" value="RmlC-like_jellyroll"/>
</dbReference>
<comment type="caution">
    <text evidence="2">The sequence shown here is derived from an EMBL/GenBank/DDBJ whole genome shotgun (WGS) entry which is preliminary data.</text>
</comment>
<organism evidence="2 3">
    <name type="scientific">Candidatus Chisholmbacteria bacterium RIFCSPHIGHO2_01_FULL_52_32</name>
    <dbReference type="NCBI Taxonomy" id="1797591"/>
    <lineage>
        <taxon>Bacteria</taxon>
        <taxon>Candidatus Chisholmiibacteriota</taxon>
    </lineage>
</organism>
<dbReference type="Proteomes" id="UP000179233">
    <property type="component" value="Unassembled WGS sequence"/>
</dbReference>
<dbReference type="AlphaFoldDB" id="A0A1G1VSY4"/>